<keyword evidence="3 5" id="KW-1133">Transmembrane helix</keyword>
<evidence type="ECO:0000256" key="4">
    <source>
        <dbReference type="ARBA" id="ARBA00023136"/>
    </source>
</evidence>
<evidence type="ECO:0000256" key="5">
    <source>
        <dbReference type="SAM" id="Phobius"/>
    </source>
</evidence>
<feature type="transmembrane region" description="Helical" evidence="5">
    <location>
        <begin position="62"/>
        <end position="79"/>
    </location>
</feature>
<feature type="transmembrane region" description="Helical" evidence="5">
    <location>
        <begin position="119"/>
        <end position="138"/>
    </location>
</feature>
<feature type="transmembrane region" description="Helical" evidence="5">
    <location>
        <begin position="91"/>
        <end position="107"/>
    </location>
</feature>
<keyword evidence="2 5" id="KW-0812">Transmembrane</keyword>
<dbReference type="Proteomes" id="UP000255036">
    <property type="component" value="Unassembled WGS sequence"/>
</dbReference>
<feature type="transmembrane region" description="Helical" evidence="5">
    <location>
        <begin position="184"/>
        <end position="204"/>
    </location>
</feature>
<keyword evidence="4 5" id="KW-0472">Membrane</keyword>
<evidence type="ECO:0000256" key="1">
    <source>
        <dbReference type="ARBA" id="ARBA00004141"/>
    </source>
</evidence>
<dbReference type="RefSeq" id="WP_115480538.1">
    <property type="nucleotide sequence ID" value="NZ_QRCT01000010.1"/>
</dbReference>
<dbReference type="AlphaFoldDB" id="A0A371AZ06"/>
<organism evidence="7 8">
    <name type="scientific">Anaerosacchariphilus polymeriproducens</name>
    <dbReference type="NCBI Taxonomy" id="1812858"/>
    <lineage>
        <taxon>Bacteria</taxon>
        <taxon>Bacillati</taxon>
        <taxon>Bacillota</taxon>
        <taxon>Clostridia</taxon>
        <taxon>Lachnospirales</taxon>
        <taxon>Lachnospiraceae</taxon>
        <taxon>Anaerosacchariphilus</taxon>
    </lineage>
</organism>
<comment type="subcellular location">
    <subcellularLocation>
        <location evidence="1">Membrane</location>
        <topology evidence="1">Multi-pass membrane protein</topology>
    </subcellularLocation>
</comment>
<evidence type="ECO:0000313" key="7">
    <source>
        <dbReference type="EMBL" id="RDU24791.1"/>
    </source>
</evidence>
<dbReference type="OrthoDB" id="8181976at2"/>
<dbReference type="EMBL" id="QRCT01000010">
    <property type="protein sequence ID" value="RDU24791.1"/>
    <property type="molecule type" value="Genomic_DNA"/>
</dbReference>
<feature type="transmembrane region" description="Helical" evidence="5">
    <location>
        <begin position="15"/>
        <end position="34"/>
    </location>
</feature>
<protein>
    <recommendedName>
        <fullName evidence="6">O-antigen ligase-related domain-containing protein</fullName>
    </recommendedName>
</protein>
<keyword evidence="8" id="KW-1185">Reference proteome</keyword>
<feature type="transmembrane region" description="Helical" evidence="5">
    <location>
        <begin position="158"/>
        <end position="177"/>
    </location>
</feature>
<evidence type="ECO:0000256" key="3">
    <source>
        <dbReference type="ARBA" id="ARBA00022989"/>
    </source>
</evidence>
<accession>A0A371AZ06</accession>
<proteinExistence type="predicted"/>
<feature type="transmembrane region" description="Helical" evidence="5">
    <location>
        <begin position="450"/>
        <end position="467"/>
    </location>
</feature>
<evidence type="ECO:0000259" key="6">
    <source>
        <dbReference type="Pfam" id="PF04932"/>
    </source>
</evidence>
<dbReference type="GO" id="GO:0016020">
    <property type="term" value="C:membrane"/>
    <property type="evidence" value="ECO:0007669"/>
    <property type="project" value="UniProtKB-SubCell"/>
</dbReference>
<dbReference type="PANTHER" id="PTHR37422:SF17">
    <property type="entry name" value="O-ANTIGEN LIGASE"/>
    <property type="match status" value="1"/>
</dbReference>
<name>A0A371AZ06_9FIRM</name>
<feature type="transmembrane region" description="Helical" evidence="5">
    <location>
        <begin position="420"/>
        <end position="438"/>
    </location>
</feature>
<gene>
    <name evidence="7" type="ORF">DWV06_02105</name>
</gene>
<dbReference type="PANTHER" id="PTHR37422">
    <property type="entry name" value="TEICHURONIC ACID BIOSYNTHESIS PROTEIN TUAE"/>
    <property type="match status" value="1"/>
</dbReference>
<comment type="caution">
    <text evidence="7">The sequence shown here is derived from an EMBL/GenBank/DDBJ whole genome shotgun (WGS) entry which is preliminary data.</text>
</comment>
<feature type="transmembrane region" description="Helical" evidence="5">
    <location>
        <begin position="254"/>
        <end position="287"/>
    </location>
</feature>
<reference evidence="7 8" key="1">
    <citation type="submission" date="2018-07" db="EMBL/GenBank/DDBJ databases">
        <title>Anaerosacharophilus polymeroproducens gen. nov. sp. nov., an anaerobic bacterium isolated from salt field.</title>
        <authorList>
            <person name="Kim W."/>
            <person name="Yang S.-H."/>
            <person name="Oh J."/>
            <person name="Lee J.-H."/>
            <person name="Kwon K.K."/>
        </authorList>
    </citation>
    <scope>NUCLEOTIDE SEQUENCE [LARGE SCALE GENOMIC DNA]</scope>
    <source>
        <strain evidence="7 8">MCWD5</strain>
    </source>
</reference>
<feature type="transmembrane region" description="Helical" evidence="5">
    <location>
        <begin position="293"/>
        <end position="313"/>
    </location>
</feature>
<feature type="transmembrane region" description="Helical" evidence="5">
    <location>
        <begin position="389"/>
        <end position="408"/>
    </location>
</feature>
<evidence type="ECO:0000256" key="2">
    <source>
        <dbReference type="ARBA" id="ARBA00022692"/>
    </source>
</evidence>
<evidence type="ECO:0000313" key="8">
    <source>
        <dbReference type="Proteomes" id="UP000255036"/>
    </source>
</evidence>
<feature type="transmembrane region" description="Helical" evidence="5">
    <location>
        <begin position="40"/>
        <end position="57"/>
    </location>
</feature>
<dbReference type="Pfam" id="PF04932">
    <property type="entry name" value="Wzy_C"/>
    <property type="match status" value="1"/>
</dbReference>
<feature type="domain" description="O-antigen ligase-related" evidence="6">
    <location>
        <begin position="262"/>
        <end position="397"/>
    </location>
</feature>
<dbReference type="InterPro" id="IPR007016">
    <property type="entry name" value="O-antigen_ligase-rel_domated"/>
</dbReference>
<feature type="transmembrane region" description="Helical" evidence="5">
    <location>
        <begin position="224"/>
        <end position="247"/>
    </location>
</feature>
<sequence length="472" mass="53264">MFTEQKEYNLNSNKINRLVISGVVFAALLLTFIFTNYLSFNILFIFGGALVVLSIFIERPKFGLYVFLMILPVSWTQFLDKPLMDISGLKLPVVIPFFGFLFLALTVQARKLLRSDKIFMFVWVVFYTITVARGYGYLSDKAALEGGPITVSGYIASTYLRALLLFLIMYFIAAYIQNMKEIKMVLIILFISLVIATGVMVYIYSTAPNLTDFEEIRNYAGDIVGMHIGYYANYFVFLVPITLLLALNTKWKICYLLYFMEIGAILSTFSRASYMVTTIFTVLILVISKRWKTIIAIVVSAPFAVVAIPDMVINRALTGLENKDLGKISAGRVQVIWTPIIKELVSDFKFLLIGNGKYGIFNTKAFRTGGTLNVNNAHNIFLDSICDGGIILAVFFICFFAFFIVKFLKTYRKSDNEFSKSILLGTCFAIAGFIMKGFTDGVFWAESSNAIIYVLLGLCLAVIYWENRGQLE</sequence>
<dbReference type="InterPro" id="IPR051533">
    <property type="entry name" value="WaaL-like"/>
</dbReference>